<evidence type="ECO:0000313" key="4">
    <source>
        <dbReference type="Proteomes" id="UP001212152"/>
    </source>
</evidence>
<organism evidence="3 4">
    <name type="scientific">Geranomyces variabilis</name>
    <dbReference type="NCBI Taxonomy" id="109894"/>
    <lineage>
        <taxon>Eukaryota</taxon>
        <taxon>Fungi</taxon>
        <taxon>Fungi incertae sedis</taxon>
        <taxon>Chytridiomycota</taxon>
        <taxon>Chytridiomycota incertae sedis</taxon>
        <taxon>Chytridiomycetes</taxon>
        <taxon>Spizellomycetales</taxon>
        <taxon>Powellomycetaceae</taxon>
        <taxon>Geranomyces</taxon>
    </lineage>
</organism>
<dbReference type="InterPro" id="IPR011989">
    <property type="entry name" value="ARM-like"/>
</dbReference>
<feature type="compositionally biased region" description="Low complexity" evidence="1">
    <location>
        <begin position="353"/>
        <end position="363"/>
    </location>
</feature>
<feature type="compositionally biased region" description="Basic residues" evidence="1">
    <location>
        <begin position="574"/>
        <end position="588"/>
    </location>
</feature>
<feature type="region of interest" description="Disordered" evidence="1">
    <location>
        <begin position="337"/>
        <end position="411"/>
    </location>
</feature>
<dbReference type="InterPro" id="IPR034085">
    <property type="entry name" value="TOG"/>
</dbReference>
<evidence type="ECO:0000259" key="2">
    <source>
        <dbReference type="SMART" id="SM01349"/>
    </source>
</evidence>
<dbReference type="GO" id="GO:0005929">
    <property type="term" value="C:cilium"/>
    <property type="evidence" value="ECO:0007669"/>
    <property type="project" value="TreeGrafter"/>
</dbReference>
<dbReference type="Proteomes" id="UP001212152">
    <property type="component" value="Unassembled WGS sequence"/>
</dbReference>
<dbReference type="AlphaFoldDB" id="A0AAD5XVU6"/>
<gene>
    <name evidence="3" type="ORF">HDU87_002628</name>
</gene>
<feature type="region of interest" description="Disordered" evidence="1">
    <location>
        <begin position="444"/>
        <end position="619"/>
    </location>
</feature>
<dbReference type="Gene3D" id="1.25.10.10">
    <property type="entry name" value="Leucine-rich Repeat Variant"/>
    <property type="match status" value="1"/>
</dbReference>
<accession>A0AAD5XVU6</accession>
<dbReference type="PANTHER" id="PTHR13371:SF0">
    <property type="entry name" value="CENTROSOMAL PROTEIN OF 104 KDA"/>
    <property type="match status" value="1"/>
</dbReference>
<name>A0AAD5XVU6_9FUNG</name>
<dbReference type="PANTHER" id="PTHR13371">
    <property type="entry name" value="GLYCINE-, GLUTAMATE-, THIENYLCYCLOHEXYLPIPERIDINE-BINDING PROTEIN"/>
    <property type="match status" value="1"/>
</dbReference>
<dbReference type="InterPro" id="IPR048739">
    <property type="entry name" value="CEP104_N"/>
</dbReference>
<keyword evidence="4" id="KW-1185">Reference proteome</keyword>
<feature type="region of interest" description="Disordered" evidence="1">
    <location>
        <begin position="997"/>
        <end position="1027"/>
    </location>
</feature>
<protein>
    <recommendedName>
        <fullName evidence="2">TOG domain-containing protein</fullName>
    </recommendedName>
</protein>
<dbReference type="SMART" id="SM01349">
    <property type="entry name" value="TOG"/>
    <property type="match status" value="1"/>
</dbReference>
<feature type="region of interest" description="Disordered" evidence="1">
    <location>
        <begin position="1151"/>
        <end position="1221"/>
    </location>
</feature>
<feature type="compositionally biased region" description="Pro residues" evidence="1">
    <location>
        <begin position="461"/>
        <end position="474"/>
    </location>
</feature>
<dbReference type="InterPro" id="IPR016024">
    <property type="entry name" value="ARM-type_fold"/>
</dbReference>
<dbReference type="Pfam" id="PF21039">
    <property type="entry name" value="CEP104_ZnF"/>
    <property type="match status" value="1"/>
</dbReference>
<dbReference type="SUPFAM" id="SSF48371">
    <property type="entry name" value="ARM repeat"/>
    <property type="match status" value="1"/>
</dbReference>
<dbReference type="Pfam" id="PF21040">
    <property type="entry name" value="CEP104-like_TOG"/>
    <property type="match status" value="1"/>
</dbReference>
<dbReference type="Pfam" id="PF21038">
    <property type="entry name" value="CEP104_N"/>
    <property type="match status" value="1"/>
</dbReference>
<evidence type="ECO:0000313" key="3">
    <source>
        <dbReference type="EMBL" id="KAJ3185062.1"/>
    </source>
</evidence>
<feature type="domain" description="TOG" evidence="2">
    <location>
        <begin position="662"/>
        <end position="933"/>
    </location>
</feature>
<sequence length="1221" mass="131138">MVAAPLSFLPYNIAACSSSNDEGDPAQLVLSHPTTNNSSLLSAGWLSERFCSYPQTLVLRLAPGVCRIRKIEVLNHHYMISTKLDFSVGKKRGPEWEFPSASSALDAKAESGDIKFDALGYVSLNDGAQVEYKARELKSIHIDAEGEYLKIVIQKCHVNNLNLYNQVGIVAINIFGEPCDSSFNSALNEQRKILLGIDPMRESASNVPHDNANAALWGLINGTDTDRRIPAAQSLSSGPCPDQNVANLCAAVQKAKDQAVQDERFGDAKVLKALFDKCKEAGEEVTQLHGAKIRAVAIEDYDTAAKMKADITEIKEALYGEIKRCGVNLVAAVDLASSTRSSHDAPARVSSGPSRRPQRAPSMASPPPSPPSSKHVSPPKRREPAAISRGDANGTNGVRSHHELRGVDERRIHSLPHSPAELRPPTRSASLPGSAVTPAAALPKVAPRTPPAAISFQASSPKPPPSQPPPPSPLPAAAAAQPLLTPHTQARASSPPVPAIAAAQKQENGDSAAARPTSPPVPAMAAAQKQENDDNAAARPTSPPVPALAKSTAPQPKWYEQEFPDPDAPAIAPKVKRAPRKVPVRKPMSHIPPAAPKRVETAPSSRTSSPPKDVNARSPVHPVQTVHNETTPQKLPPGYEAPEPIPDHQATEYALSIEAFGMLLVQCLLGKQFPLREWAMGEISKSIVARTAMSSKRPTAESPLDANDFAEAAYMVVQFAIADNREKAITGSIVIWDHLIAFCEAQQVPFAISTKHFDTLVPIILAKSGDMNTRVKQSSMDMMVTLGKHFHTPPYSIYPYIFKLDKKTAAHWKLIKARLEILHRLLETFGVHRTESLAKPAAGAKAALRSSTRQPAGGAGQGGLPTVAAVMAFTEPFLSHMNVEVRAAAVRVVVDVMRDVGEEAVAPYLKKLNPQQLASVRTMFAEGEGAKPAAGAVKAHAAKDRPRPWAVHSAAMKEEKTDTLSPLESELVTLREQAGSLNSSHGSHQDAIASVNAHHPARSTQKQGKSPVKHPTKDVGTAPPAKRSANWTLDRTCIFCGELDEAFVSEDSLDTHYWKDCCVLTHCPKCKLIVEIPLLTDHLVRDCESAANVPMRKCPRCTEAVKNSDFAAHTAKKKCRVADPHAQRCPLCHVDVEGGEQGWRDHLVTGDGCSGSERKPKPGAVVKQAAPVVARPLRESPTAPVGRQAKPVKPTVSESPAKKAPSVRPSMLPRLKPGASH</sequence>
<reference evidence="3" key="1">
    <citation type="submission" date="2020-05" db="EMBL/GenBank/DDBJ databases">
        <title>Phylogenomic resolution of chytrid fungi.</title>
        <authorList>
            <person name="Stajich J.E."/>
            <person name="Amses K."/>
            <person name="Simmons R."/>
            <person name="Seto K."/>
            <person name="Myers J."/>
            <person name="Bonds A."/>
            <person name="Quandt C.A."/>
            <person name="Barry K."/>
            <person name="Liu P."/>
            <person name="Grigoriev I."/>
            <person name="Longcore J.E."/>
            <person name="James T.Y."/>
        </authorList>
    </citation>
    <scope>NUCLEOTIDE SEQUENCE</scope>
    <source>
        <strain evidence="3">JEL0379</strain>
    </source>
</reference>
<comment type="caution">
    <text evidence="3">The sequence shown here is derived from an EMBL/GenBank/DDBJ whole genome shotgun (WGS) entry which is preliminary data.</text>
</comment>
<feature type="compositionally biased region" description="Low complexity" evidence="1">
    <location>
        <begin position="475"/>
        <end position="503"/>
    </location>
</feature>
<dbReference type="InterPro" id="IPR052607">
    <property type="entry name" value="CEP104-like"/>
</dbReference>
<dbReference type="EMBL" id="JADGJQ010000002">
    <property type="protein sequence ID" value="KAJ3185062.1"/>
    <property type="molecule type" value="Genomic_DNA"/>
</dbReference>
<feature type="compositionally biased region" description="Basic and acidic residues" evidence="1">
    <location>
        <begin position="400"/>
        <end position="411"/>
    </location>
</feature>
<evidence type="ECO:0000256" key="1">
    <source>
        <dbReference type="SAM" id="MobiDB-lite"/>
    </source>
</evidence>
<proteinExistence type="predicted"/>
<dbReference type="InterPro" id="IPR048738">
    <property type="entry name" value="CEP104_Znf"/>
</dbReference>